<gene>
    <name evidence="2" type="ORF">TRIP_B330674</name>
</gene>
<evidence type="ECO:0000313" key="2">
    <source>
        <dbReference type="EMBL" id="VBB44570.1"/>
    </source>
</evidence>
<accession>A0A653A992</accession>
<dbReference type="AlphaFoldDB" id="A0A653A992"/>
<evidence type="ECO:0000259" key="1">
    <source>
        <dbReference type="Pfam" id="PF22548"/>
    </source>
</evidence>
<sequence length="542" mass="60855">MKTPAEAAPKRPAAPDFELLFSRLRSFIIENREIEKCREILRKMDVLQRLNPEQCLEWSRLAQMAGEMDVACRTLGDLNRRHPAFEPGWREHIELLVLLGKGAEAAALRARAQGAIPGFGQHDAQPVHTGDGGGDFQFLDEPFAAMKREERLIARYMALFQGREDCFARQWADRNAGTSGYVPVRRAIEPADVRDHLRGLKTYGIYLLRRDSRVATGVIDADLKQAYRTGAALAKERSGIQRECAYLVERVQELGKPMNLFALPEFSGGKGYHFWFFFEEPVPARPLKEALAALAGALRPDLTFFDLEVFPKQDQLGGKGLGNLVKLPLGLHRVTGKPSYFLQKRSGDVWQALEVLEGAAYSTLEKKDPPLGKTGSGGGVLIHPRQGEWIARFPELHRLSERCPPLGQLITACRNGKAMGVREEKILFATVGFLKRGKTLLHALLQPVPEYNPHLVDYKLSRLRGTPLGCRKIHTLLGVALDFCRFDSPLPYAHPLLHCREWMTEDLPVAAERVENLADALEHLRRSLDLVTRFLPAVRETS</sequence>
<dbReference type="EMBL" id="UPXX01000027">
    <property type="protein sequence ID" value="VBB44570.1"/>
    <property type="molecule type" value="Genomic_DNA"/>
</dbReference>
<dbReference type="Pfam" id="PF22548">
    <property type="entry name" value="AEP-TOTE"/>
    <property type="match status" value="1"/>
</dbReference>
<name>A0A653A992_UNCDX</name>
<dbReference type="NCBIfam" id="NF040561">
    <property type="entry name" value="PrimPol_Msp"/>
    <property type="match status" value="1"/>
</dbReference>
<reference evidence="2" key="1">
    <citation type="submission" date="2018-07" db="EMBL/GenBank/DDBJ databases">
        <authorList>
            <consortium name="Genoscope - CEA"/>
            <person name="William W."/>
        </authorList>
    </citation>
    <scope>NUCLEOTIDE SEQUENCE</scope>
    <source>
        <strain evidence="2">IK1</strain>
    </source>
</reference>
<organism evidence="2">
    <name type="scientific">Uncultured Desulfatiglans sp</name>
    <dbReference type="NCBI Taxonomy" id="1748965"/>
    <lineage>
        <taxon>Bacteria</taxon>
        <taxon>Pseudomonadati</taxon>
        <taxon>Thermodesulfobacteriota</taxon>
        <taxon>Desulfobacteria</taxon>
        <taxon>Desulfatiglandales</taxon>
        <taxon>Desulfatiglandaceae</taxon>
        <taxon>Desulfatiglans</taxon>
        <taxon>environmental samples</taxon>
    </lineage>
</organism>
<dbReference type="InterPro" id="IPR054347">
    <property type="entry name" value="TOTE_primase"/>
</dbReference>
<proteinExistence type="predicted"/>
<protein>
    <submittedName>
        <fullName evidence="2">DNA primase small subunit</fullName>
    </submittedName>
</protein>
<feature type="domain" description="TOTE conflict system primase" evidence="1">
    <location>
        <begin position="153"/>
        <end position="357"/>
    </location>
</feature>